<proteinExistence type="inferred from homology"/>
<dbReference type="PRINTS" id="PR00843">
    <property type="entry name" value="GLHYDRLASE30"/>
</dbReference>
<evidence type="ECO:0000256" key="2">
    <source>
        <dbReference type="ARBA" id="ARBA00022729"/>
    </source>
</evidence>
<dbReference type="PROSITE" id="PS51257">
    <property type="entry name" value="PROKAR_LIPOPROTEIN"/>
    <property type="match status" value="1"/>
</dbReference>
<dbReference type="AlphaFoldDB" id="A0A212IZ35"/>
<dbReference type="GO" id="GO:0004348">
    <property type="term" value="F:glucosylceramidase activity"/>
    <property type="evidence" value="ECO:0007669"/>
    <property type="project" value="InterPro"/>
</dbReference>
<feature type="domain" description="Glycosyl hydrolase family 30 beta sandwich" evidence="6">
    <location>
        <begin position="437"/>
        <end position="497"/>
    </location>
</feature>
<evidence type="ECO:0000259" key="6">
    <source>
        <dbReference type="Pfam" id="PF17189"/>
    </source>
</evidence>
<dbReference type="PANTHER" id="PTHR11069:SF23">
    <property type="entry name" value="LYSOSOMAL ACID GLUCOSYLCERAMIDASE"/>
    <property type="match status" value="1"/>
</dbReference>
<protein>
    <submittedName>
        <fullName evidence="7">Glycoside hydrolase family 30, candidate beta-glycosidase</fullName>
    </submittedName>
</protein>
<evidence type="ECO:0000256" key="4">
    <source>
        <dbReference type="RuleBase" id="RU361188"/>
    </source>
</evidence>
<dbReference type="InterPro" id="IPR017853">
    <property type="entry name" value="GH"/>
</dbReference>
<dbReference type="PANTHER" id="PTHR11069">
    <property type="entry name" value="GLUCOSYLCERAMIDASE"/>
    <property type="match status" value="1"/>
</dbReference>
<evidence type="ECO:0000259" key="5">
    <source>
        <dbReference type="Pfam" id="PF02055"/>
    </source>
</evidence>
<dbReference type="InterPro" id="IPR013780">
    <property type="entry name" value="Glyco_hydro_b"/>
</dbReference>
<dbReference type="InterPro" id="IPR001139">
    <property type="entry name" value="Glyco_hydro_30"/>
</dbReference>
<reference evidence="7" key="1">
    <citation type="submission" date="2016-04" db="EMBL/GenBank/DDBJ databases">
        <authorList>
            <person name="Evans L.H."/>
            <person name="Alamgir A."/>
            <person name="Owens N."/>
            <person name="Weber N.D."/>
            <person name="Virtaneva K."/>
            <person name="Barbian K."/>
            <person name="Babar A."/>
            <person name="Rosenke K."/>
        </authorList>
    </citation>
    <scope>NUCLEOTIDE SEQUENCE</scope>
    <source>
        <strain evidence="7">86-2</strain>
    </source>
</reference>
<accession>A0A212IZ35</accession>
<name>A0A212IZ35_9BACT</name>
<dbReference type="GO" id="GO:0016020">
    <property type="term" value="C:membrane"/>
    <property type="evidence" value="ECO:0007669"/>
    <property type="project" value="GOC"/>
</dbReference>
<dbReference type="EMBL" id="FLUL01000001">
    <property type="protein sequence ID" value="SBV92478.1"/>
    <property type="molecule type" value="Genomic_DNA"/>
</dbReference>
<gene>
    <name evidence="7" type="ORF">KL86DYS2_10369</name>
</gene>
<dbReference type="SUPFAM" id="SSF51011">
    <property type="entry name" value="Glycosyl hydrolase domain"/>
    <property type="match status" value="1"/>
</dbReference>
<keyword evidence="2" id="KW-0732">Signal</keyword>
<dbReference type="Gene3D" id="2.60.40.1180">
    <property type="entry name" value="Golgi alpha-mannosidase II"/>
    <property type="match status" value="1"/>
</dbReference>
<dbReference type="Gene3D" id="3.20.20.80">
    <property type="entry name" value="Glycosidases"/>
    <property type="match status" value="1"/>
</dbReference>
<dbReference type="SUPFAM" id="SSF51445">
    <property type="entry name" value="(Trans)glycosidases"/>
    <property type="match status" value="1"/>
</dbReference>
<dbReference type="GO" id="GO:0006680">
    <property type="term" value="P:glucosylceramide catabolic process"/>
    <property type="evidence" value="ECO:0007669"/>
    <property type="project" value="TreeGrafter"/>
</dbReference>
<comment type="similarity">
    <text evidence="1 4">Belongs to the glycosyl hydrolase 30 family.</text>
</comment>
<evidence type="ECO:0000256" key="3">
    <source>
        <dbReference type="ARBA" id="ARBA00022801"/>
    </source>
</evidence>
<evidence type="ECO:0000313" key="7">
    <source>
        <dbReference type="EMBL" id="SBV92478.1"/>
    </source>
</evidence>
<sequence>MNILKYTFTLFLSIIVLFSCSGSRISNKDEIDDITVNDKVVTVYVTTNTRSLEFVKQEIPFSEKADNMSPLTINLIANQTYQIMDGFGAAITGSTAYNLLQMQKLDRDKFLNETFSEKGGAGYSYVRIAIGCSDFSLSEYTCCDKEGLENFALQSEELEYVIPILKEILTINPNIKVMGSPWTAPLWMKVNNLKDLRAYNSWTSGQLNPKYYQDYAVYFVKWIKAMQDHGIKIYSITPQNEPLNRGNSASMFMGWKEQNEFVKTALGPQFKNAGVTTKIYLYDHNYDYDRGKEDTKDQTQFPLKIYKDVETSQYVAGAAYHNYGGSKDELLDIHHANSEKELIFTETSIGTWNDGHNFQQRLIDDMEEIALGTINNWCKAVIVWNLMLDTERGPFRPGGCDVCYGAVDLNKVDYKTITRNSHYFIISHLSSVVKPEALRIGTSGYKDMELIHSAFKNADGSYALVILNKSSKLKKINVYDGTKSFTHEIPAQSVVSYRWFN</sequence>
<dbReference type="InterPro" id="IPR033452">
    <property type="entry name" value="GH30_C"/>
</dbReference>
<dbReference type="RefSeq" id="WP_296946575.1">
    <property type="nucleotide sequence ID" value="NZ_LT599021.1"/>
</dbReference>
<feature type="domain" description="Glycosyl hydrolase family 30 TIM-barrel" evidence="5">
    <location>
        <begin position="85"/>
        <end position="394"/>
    </location>
</feature>
<keyword evidence="4 7" id="KW-0326">Glycosidase</keyword>
<keyword evidence="3 4" id="KW-0378">Hydrolase</keyword>
<organism evidence="7">
    <name type="scientific">uncultured Dysgonomonas sp</name>
    <dbReference type="NCBI Taxonomy" id="206096"/>
    <lineage>
        <taxon>Bacteria</taxon>
        <taxon>Pseudomonadati</taxon>
        <taxon>Bacteroidota</taxon>
        <taxon>Bacteroidia</taxon>
        <taxon>Bacteroidales</taxon>
        <taxon>Dysgonomonadaceae</taxon>
        <taxon>Dysgonomonas</taxon>
        <taxon>environmental samples</taxon>
    </lineage>
</organism>
<evidence type="ECO:0000256" key="1">
    <source>
        <dbReference type="ARBA" id="ARBA00005382"/>
    </source>
</evidence>
<dbReference type="InterPro" id="IPR033453">
    <property type="entry name" value="Glyco_hydro_30_TIM-barrel"/>
</dbReference>
<dbReference type="Pfam" id="PF02055">
    <property type="entry name" value="Glyco_hydro_30"/>
    <property type="match status" value="1"/>
</dbReference>
<dbReference type="Pfam" id="PF17189">
    <property type="entry name" value="Glyco_hydro_30C"/>
    <property type="match status" value="1"/>
</dbReference>